<feature type="region of interest" description="Disordered" evidence="2">
    <location>
        <begin position="117"/>
        <end position="137"/>
    </location>
</feature>
<keyword evidence="3" id="KW-1133">Transmembrane helix</keyword>
<feature type="domain" description="DUF155" evidence="4">
    <location>
        <begin position="394"/>
        <end position="574"/>
    </location>
</feature>
<dbReference type="Proteomes" id="UP000182259">
    <property type="component" value="Chromosome VII"/>
</dbReference>
<evidence type="ECO:0000259" key="4">
    <source>
        <dbReference type="Pfam" id="PF02582"/>
    </source>
</evidence>
<evidence type="ECO:0000256" key="1">
    <source>
        <dbReference type="ARBA" id="ARBA00008306"/>
    </source>
</evidence>
<proteinExistence type="inferred from homology"/>
<evidence type="ECO:0000313" key="5">
    <source>
        <dbReference type="EMBL" id="SGZ58912.1"/>
    </source>
</evidence>
<feature type="region of interest" description="Disordered" evidence="2">
    <location>
        <begin position="1"/>
        <end position="77"/>
    </location>
</feature>
<feature type="transmembrane region" description="Helical" evidence="3">
    <location>
        <begin position="599"/>
        <end position="620"/>
    </location>
</feature>
<evidence type="ECO:0000256" key="2">
    <source>
        <dbReference type="SAM" id="MobiDB-lite"/>
    </source>
</evidence>
<feature type="compositionally biased region" description="Low complexity" evidence="2">
    <location>
        <begin position="40"/>
        <end position="64"/>
    </location>
</feature>
<evidence type="ECO:0000313" key="6">
    <source>
        <dbReference type="Proteomes" id="UP000182259"/>
    </source>
</evidence>
<keyword evidence="3" id="KW-0812">Transmembrane</keyword>
<dbReference type="InterPro" id="IPR003734">
    <property type="entry name" value="DUF155"/>
</dbReference>
<dbReference type="PANTHER" id="PTHR16255:SF4">
    <property type="entry name" value="SPORULATION PROTEIN RMD8"/>
    <property type="match status" value="1"/>
</dbReference>
<dbReference type="EMBL" id="LT635770">
    <property type="protein sequence ID" value="SGZ58912.1"/>
    <property type="molecule type" value="Genomic_DNA"/>
</dbReference>
<dbReference type="InterPro" id="IPR051624">
    <property type="entry name" value="RMD1/Sad1-interacting"/>
</dbReference>
<feature type="compositionally biased region" description="Polar residues" evidence="2">
    <location>
        <begin position="352"/>
        <end position="366"/>
    </location>
</feature>
<sequence>MSNGSRPTAKRSPSILVTDARTTHTKGARAPFAGQNYKKQQQQQQQQQQQNHQNPHQNHQQNHQLPGGPGVSRGPMGINLHKRFTARANKYTDISVDKLLSNSSDIPSGQSRLPLLNQSGPFSPPQRSMSPPGVAPTMDLRRRNIRSIPKLTQNLPARTSKNSQRLVLIPDDLGMPHSPHRIDSPPPLGDRTTPLIYRSRAELMPKEARAKEFSRVTAYYICEEFNLEALLDFLSKNHEVKPRLYDEALYVPYALPLLPGNDGFRVKSNDTAKSLPNKRYMEKMINKSEQTDRLYEYFSGVETPEDANNYSMDPEEGAGDNNGPFDPSEPQFFAPPLDESDSDSGSNNSNSTVGSPQQDHPSSNTAELDPRNHKHKDHKQTSDDLTELSKHAEMFVLEYGIVVFWNLSEIHEKNILADLAFASETPEPLLIHPISEQDIETEEFHFEYDSQIQRPRIFNDMITLRSGDHLIKLAMSHAIAQLTKLCLFESRMVYSLQLISKLPKKLALTGRLGLKRQQLMKKSGKLFKLRVDVNLSSSILDTPEYFWSVEPALHPLYSAVREYLEIEQRVQVLNERCKVFLEFTNIISDSINESSTTRITMMIMIIILISLFVSVFEFVLEIL</sequence>
<gene>
    <name evidence="5" type="ORF">SAMEA4029009_CIC11G00000005465</name>
</gene>
<dbReference type="AlphaFoldDB" id="A0A1L0DT55"/>
<reference evidence="5 6" key="1">
    <citation type="submission" date="2016-10" db="EMBL/GenBank/DDBJ databases">
        <authorList>
            <person name="de Groot N.N."/>
        </authorList>
    </citation>
    <scope>NUCLEOTIDE SEQUENCE [LARGE SCALE GENOMIC DNA]</scope>
    <source>
        <strain evidence="5 6">PYCC 4715</strain>
    </source>
</reference>
<organism evidence="5 6">
    <name type="scientific">Sungouiella intermedia</name>
    <dbReference type="NCBI Taxonomy" id="45354"/>
    <lineage>
        <taxon>Eukaryota</taxon>
        <taxon>Fungi</taxon>
        <taxon>Dikarya</taxon>
        <taxon>Ascomycota</taxon>
        <taxon>Saccharomycotina</taxon>
        <taxon>Pichiomycetes</taxon>
        <taxon>Metschnikowiaceae</taxon>
        <taxon>Sungouiella</taxon>
    </lineage>
</organism>
<dbReference type="PANTHER" id="PTHR16255">
    <property type="entry name" value="REQUIRED FOR MEIOTIC NUCLEAR DIVISION PROTEIN 1 HOMOLOG"/>
    <property type="match status" value="1"/>
</dbReference>
<feature type="compositionally biased region" description="Polar residues" evidence="2">
    <location>
        <begin position="117"/>
        <end position="129"/>
    </location>
</feature>
<evidence type="ECO:0000256" key="3">
    <source>
        <dbReference type="SAM" id="Phobius"/>
    </source>
</evidence>
<accession>A0A1L0DT55</accession>
<keyword evidence="3" id="KW-0472">Membrane</keyword>
<dbReference type="GO" id="GO:0005739">
    <property type="term" value="C:mitochondrion"/>
    <property type="evidence" value="ECO:0007669"/>
    <property type="project" value="UniProtKB-ARBA"/>
</dbReference>
<dbReference type="Pfam" id="PF02582">
    <property type="entry name" value="DUF155"/>
    <property type="match status" value="1"/>
</dbReference>
<name>A0A1L0DT55_9ASCO</name>
<protein>
    <submittedName>
        <fullName evidence="5">CIC11C00000005465</fullName>
    </submittedName>
</protein>
<comment type="similarity">
    <text evidence="1">Belongs to the RMD1/sif2 family.</text>
</comment>
<feature type="region of interest" description="Disordered" evidence="2">
    <location>
        <begin position="303"/>
        <end position="384"/>
    </location>
</feature>